<evidence type="ECO:0000313" key="9">
    <source>
        <dbReference type="EMBL" id="PDW00331.1"/>
    </source>
</evidence>
<dbReference type="InterPro" id="IPR000515">
    <property type="entry name" value="MetI-like"/>
</dbReference>
<reference evidence="9 10" key="1">
    <citation type="submission" date="2016-05" db="EMBL/GenBank/DDBJ databases">
        <authorList>
            <person name="Lavstsen T."/>
            <person name="Jespersen J.S."/>
        </authorList>
    </citation>
    <scope>NUCLEOTIDE SEQUENCE [LARGE SCALE GENOMIC DNA]</scope>
    <source>
        <strain evidence="9 10">B7-9</strain>
    </source>
</reference>
<evidence type="ECO:0000256" key="3">
    <source>
        <dbReference type="ARBA" id="ARBA00022475"/>
    </source>
</evidence>
<evidence type="ECO:0000256" key="7">
    <source>
        <dbReference type="RuleBase" id="RU363032"/>
    </source>
</evidence>
<dbReference type="GO" id="GO:0022857">
    <property type="term" value="F:transmembrane transporter activity"/>
    <property type="evidence" value="ECO:0007669"/>
    <property type="project" value="InterPro"/>
</dbReference>
<feature type="transmembrane region" description="Helical" evidence="7">
    <location>
        <begin position="167"/>
        <end position="186"/>
    </location>
</feature>
<dbReference type="PANTHER" id="PTHR30614:SF41">
    <property type="entry name" value="INNER MEMBRANE AMINO-ACID ABC TRANSPORTER PERMEASE PROTEIN YHDY"/>
    <property type="match status" value="1"/>
</dbReference>
<keyword evidence="6 7" id="KW-0472">Membrane</keyword>
<dbReference type="EMBL" id="LYXE01000046">
    <property type="protein sequence ID" value="PDW00331.1"/>
    <property type="molecule type" value="Genomic_DNA"/>
</dbReference>
<protein>
    <submittedName>
        <fullName evidence="9">Amino acid ABC transporter permease</fullName>
    </submittedName>
</protein>
<sequence>MATEVSQSQTRAPQPGIDVPGWLRKNLFSTWYNSLISIVLLVIVFQVVTGFFQWAFTTEGWIAAASNGRLILVGRYPAAELWRPQLALALVGLLLGLSGGVWRGIAQALTIGFAGMMLVLTALWTQLPPANPPAPLTTELVLVGIAVLVGGAYAAGRAGGERLRWPIIAGWFLAYPTIILILQGFGGTTVPTNLWGGLMLTMLLAVSGIVLSFPLGVLLALGRRSNLPVVKFFCVVYIELIRGVPLITVLFMAQLMLPLFLPSEVRIDAVVRAVVAVTLFSAAYLAENVRGGLQSIPKGQVEAARALGLNVVKTTLLITLPQALKAVIPVLVGQFISLFKDTSLVAIIGLLDLLGVARAINTQPEWLGFPGGVWRETFFVVAVIYWIFSFTMSRSSRQIEANLNRGAR</sequence>
<dbReference type="InterPro" id="IPR010065">
    <property type="entry name" value="AA_ABC_transptr_permease_3TM"/>
</dbReference>
<feature type="transmembrane region" description="Helical" evidence="7">
    <location>
        <begin position="269"/>
        <end position="286"/>
    </location>
</feature>
<comment type="caution">
    <text evidence="9">The sequence shown here is derived from an EMBL/GenBank/DDBJ whole genome shotgun (WGS) entry which is preliminary data.</text>
</comment>
<feature type="transmembrane region" description="Helical" evidence="7">
    <location>
        <begin position="366"/>
        <end position="388"/>
    </location>
</feature>
<accession>A0A2H3L5U2</accession>
<evidence type="ECO:0000313" key="10">
    <source>
        <dbReference type="Proteomes" id="UP000220922"/>
    </source>
</evidence>
<feature type="domain" description="ABC transmembrane type-1" evidence="8">
    <location>
        <begin position="198"/>
        <end position="396"/>
    </location>
</feature>
<dbReference type="NCBIfam" id="TIGR01726">
    <property type="entry name" value="HEQRo_perm_3TM"/>
    <property type="match status" value="1"/>
</dbReference>
<keyword evidence="2 7" id="KW-0813">Transport</keyword>
<name>A0A2H3L5U2_9CHLR</name>
<feature type="transmembrane region" description="Helical" evidence="7">
    <location>
        <begin position="109"/>
        <end position="127"/>
    </location>
</feature>
<dbReference type="InterPro" id="IPR043429">
    <property type="entry name" value="ArtM/GltK/GlnP/TcyL/YhdX-like"/>
</dbReference>
<dbReference type="InterPro" id="IPR035906">
    <property type="entry name" value="MetI-like_sf"/>
</dbReference>
<keyword evidence="4 7" id="KW-0812">Transmembrane</keyword>
<feature type="transmembrane region" description="Helical" evidence="7">
    <location>
        <begin position="82"/>
        <end position="102"/>
    </location>
</feature>
<comment type="subcellular location">
    <subcellularLocation>
        <location evidence="1 7">Cell membrane</location>
        <topology evidence="1 7">Multi-pass membrane protein</topology>
    </subcellularLocation>
</comment>
<dbReference type="PANTHER" id="PTHR30614">
    <property type="entry name" value="MEMBRANE COMPONENT OF AMINO ACID ABC TRANSPORTER"/>
    <property type="match status" value="1"/>
</dbReference>
<keyword evidence="5 7" id="KW-1133">Transmembrane helix</keyword>
<dbReference type="OrthoDB" id="9805999at2"/>
<dbReference type="AlphaFoldDB" id="A0A2H3L5U2"/>
<dbReference type="Pfam" id="PF00528">
    <property type="entry name" value="BPD_transp_1"/>
    <property type="match status" value="1"/>
</dbReference>
<evidence type="ECO:0000259" key="8">
    <source>
        <dbReference type="PROSITE" id="PS50928"/>
    </source>
</evidence>
<feature type="transmembrane region" description="Helical" evidence="7">
    <location>
        <begin position="233"/>
        <end position="257"/>
    </location>
</feature>
<dbReference type="GO" id="GO:0043190">
    <property type="term" value="C:ATP-binding cassette (ABC) transporter complex"/>
    <property type="evidence" value="ECO:0007669"/>
    <property type="project" value="InterPro"/>
</dbReference>
<feature type="transmembrane region" description="Helical" evidence="7">
    <location>
        <begin position="133"/>
        <end position="155"/>
    </location>
</feature>
<evidence type="ECO:0000256" key="6">
    <source>
        <dbReference type="ARBA" id="ARBA00023136"/>
    </source>
</evidence>
<dbReference type="Proteomes" id="UP000220922">
    <property type="component" value="Unassembled WGS sequence"/>
</dbReference>
<comment type="similarity">
    <text evidence="7">Belongs to the binding-protein-dependent transport system permease family.</text>
</comment>
<gene>
    <name evidence="9" type="ORF">A9Q02_10050</name>
</gene>
<dbReference type="GO" id="GO:0006865">
    <property type="term" value="P:amino acid transport"/>
    <property type="evidence" value="ECO:0007669"/>
    <property type="project" value="TreeGrafter"/>
</dbReference>
<dbReference type="RefSeq" id="WP_097651096.1">
    <property type="nucleotide sequence ID" value="NZ_LYXE01000046.1"/>
</dbReference>
<organism evidence="9 10">
    <name type="scientific">Candidatus Chloroploca asiatica</name>
    <dbReference type="NCBI Taxonomy" id="1506545"/>
    <lineage>
        <taxon>Bacteria</taxon>
        <taxon>Bacillati</taxon>
        <taxon>Chloroflexota</taxon>
        <taxon>Chloroflexia</taxon>
        <taxon>Chloroflexales</taxon>
        <taxon>Chloroflexineae</taxon>
        <taxon>Oscillochloridaceae</taxon>
        <taxon>Candidatus Chloroploca</taxon>
    </lineage>
</organism>
<feature type="transmembrane region" description="Helical" evidence="7">
    <location>
        <begin position="343"/>
        <end position="360"/>
    </location>
</feature>
<dbReference type="Gene3D" id="1.10.3720.10">
    <property type="entry name" value="MetI-like"/>
    <property type="match status" value="1"/>
</dbReference>
<evidence type="ECO:0000256" key="4">
    <source>
        <dbReference type="ARBA" id="ARBA00022692"/>
    </source>
</evidence>
<keyword evidence="3" id="KW-1003">Cell membrane</keyword>
<keyword evidence="10" id="KW-1185">Reference proteome</keyword>
<dbReference type="PROSITE" id="PS50928">
    <property type="entry name" value="ABC_TM1"/>
    <property type="match status" value="1"/>
</dbReference>
<feature type="transmembrane region" description="Helical" evidence="7">
    <location>
        <begin position="198"/>
        <end position="221"/>
    </location>
</feature>
<evidence type="ECO:0000256" key="1">
    <source>
        <dbReference type="ARBA" id="ARBA00004651"/>
    </source>
</evidence>
<evidence type="ECO:0000256" key="5">
    <source>
        <dbReference type="ARBA" id="ARBA00022989"/>
    </source>
</evidence>
<proteinExistence type="inferred from homology"/>
<feature type="transmembrane region" description="Helical" evidence="7">
    <location>
        <begin position="31"/>
        <end position="56"/>
    </location>
</feature>
<dbReference type="SUPFAM" id="SSF161098">
    <property type="entry name" value="MetI-like"/>
    <property type="match status" value="1"/>
</dbReference>
<evidence type="ECO:0000256" key="2">
    <source>
        <dbReference type="ARBA" id="ARBA00022448"/>
    </source>
</evidence>
<dbReference type="CDD" id="cd06261">
    <property type="entry name" value="TM_PBP2"/>
    <property type="match status" value="1"/>
</dbReference>